<dbReference type="OrthoDB" id="206700at2759"/>
<dbReference type="Proteomes" id="UP000288859">
    <property type="component" value="Unassembled WGS sequence"/>
</dbReference>
<evidence type="ECO:0000313" key="4">
    <source>
        <dbReference type="Proteomes" id="UP000288859"/>
    </source>
</evidence>
<dbReference type="GO" id="GO:0005096">
    <property type="term" value="F:GTPase activator activity"/>
    <property type="evidence" value="ECO:0007669"/>
    <property type="project" value="UniProtKB-KW"/>
</dbReference>
<dbReference type="AlphaFoldDB" id="A0A438NJU5"/>
<proteinExistence type="predicted"/>
<dbReference type="Gene3D" id="1.10.8.1310">
    <property type="match status" value="1"/>
</dbReference>
<dbReference type="Pfam" id="PF00566">
    <property type="entry name" value="RabGAP-TBC"/>
    <property type="match status" value="1"/>
</dbReference>
<dbReference type="SUPFAM" id="SSF47923">
    <property type="entry name" value="Ypt/Rab-GAP domain of gyp1p"/>
    <property type="match status" value="2"/>
</dbReference>
<dbReference type="PROSITE" id="PS50086">
    <property type="entry name" value="TBC_RABGAP"/>
    <property type="match status" value="1"/>
</dbReference>
<organism evidence="3 4">
    <name type="scientific">Exophiala mesophila</name>
    <name type="common">Black yeast-like fungus</name>
    <dbReference type="NCBI Taxonomy" id="212818"/>
    <lineage>
        <taxon>Eukaryota</taxon>
        <taxon>Fungi</taxon>
        <taxon>Dikarya</taxon>
        <taxon>Ascomycota</taxon>
        <taxon>Pezizomycotina</taxon>
        <taxon>Eurotiomycetes</taxon>
        <taxon>Chaetothyriomycetidae</taxon>
        <taxon>Chaetothyriales</taxon>
        <taxon>Herpotrichiellaceae</taxon>
        <taxon>Exophiala</taxon>
    </lineage>
</organism>
<dbReference type="InterPro" id="IPR045913">
    <property type="entry name" value="TBC20/Gyp8-like"/>
</dbReference>
<gene>
    <name evidence="3" type="ORF">B0A52_00339</name>
</gene>
<comment type="caution">
    <text evidence="3">The sequence shown here is derived from an EMBL/GenBank/DDBJ whole genome shotgun (WGS) entry which is preliminary data.</text>
</comment>
<name>A0A438NJU5_EXOME</name>
<dbReference type="PANTHER" id="PTHR20913">
    <property type="entry name" value="TBC1 DOMAIN FAMILY MEMBER 20/GTPASE"/>
    <property type="match status" value="1"/>
</dbReference>
<reference evidence="3 4" key="1">
    <citation type="submission" date="2017-03" db="EMBL/GenBank/DDBJ databases">
        <title>Genomes of endolithic fungi from Antarctica.</title>
        <authorList>
            <person name="Coleine C."/>
            <person name="Masonjones S."/>
            <person name="Stajich J.E."/>
        </authorList>
    </citation>
    <scope>NUCLEOTIDE SEQUENCE [LARGE SCALE GENOMIC DNA]</scope>
    <source>
        <strain evidence="3 4">CCFEE 6314</strain>
    </source>
</reference>
<dbReference type="Gene3D" id="1.10.472.80">
    <property type="entry name" value="Ypt/Rab-GAP domain of gyp1p, domain 3"/>
    <property type="match status" value="1"/>
</dbReference>
<evidence type="ECO:0000313" key="3">
    <source>
        <dbReference type="EMBL" id="RVX75982.1"/>
    </source>
</evidence>
<feature type="domain" description="Rab-GAP TBC" evidence="2">
    <location>
        <begin position="55"/>
        <end position="244"/>
    </location>
</feature>
<dbReference type="InterPro" id="IPR035969">
    <property type="entry name" value="Rab-GAP_TBC_sf"/>
</dbReference>
<protein>
    <recommendedName>
        <fullName evidence="2">Rab-GAP TBC domain-containing protein</fullName>
    </recommendedName>
</protein>
<dbReference type="VEuPathDB" id="FungiDB:PV10_01657"/>
<accession>A0A438NJU5</accession>
<dbReference type="GO" id="GO:0006888">
    <property type="term" value="P:endoplasmic reticulum to Golgi vesicle-mediated transport"/>
    <property type="evidence" value="ECO:0007669"/>
    <property type="project" value="TreeGrafter"/>
</dbReference>
<sequence>MGSKTDEMPYSSASLPSVILPNHAARHEKRSLIEEACQQADLAALAKLATSTGGLLTDDLRRRAWPILLGYEHENQGGKAPTASTAWKALPRHSDEDQVRLDVDRAFVYYPRDESEESLERKRTDLYDLIVSTLRQHTILSYFQSYHDVVQVLLLVLGKDCASRAVPRISLLRLRDYMLPTIAPARKHFELVSAVVRTADPELAHHLSEAENSSALSATHSLFAHDVQDYSDIARLYDFLLAHEPIMSIYLFATITISRRSELLELESDQSDMLTYMVAKLPQNLDIDGLSASTIQLFKDHPPEKLPGFFWWRLSSCSVLKTSRDLSRPQTLEEAEALGRKQIQQLRRDESLQKAKKQLQQHRRPLGFTAAILMGALSIYLRKSGYDLPVWSFIMSTIRLVSGRG</sequence>
<evidence type="ECO:0000259" key="2">
    <source>
        <dbReference type="PROSITE" id="PS50086"/>
    </source>
</evidence>
<dbReference type="EMBL" id="NAJM01000001">
    <property type="protein sequence ID" value="RVX75982.1"/>
    <property type="molecule type" value="Genomic_DNA"/>
</dbReference>
<dbReference type="InterPro" id="IPR000195">
    <property type="entry name" value="Rab-GAP-TBC_dom"/>
</dbReference>
<evidence type="ECO:0000256" key="1">
    <source>
        <dbReference type="ARBA" id="ARBA00022468"/>
    </source>
</evidence>
<dbReference type="GO" id="GO:0005789">
    <property type="term" value="C:endoplasmic reticulum membrane"/>
    <property type="evidence" value="ECO:0007669"/>
    <property type="project" value="TreeGrafter"/>
</dbReference>
<dbReference type="SMART" id="SM00164">
    <property type="entry name" value="TBC"/>
    <property type="match status" value="1"/>
</dbReference>
<keyword evidence="1" id="KW-0343">GTPase activation</keyword>
<dbReference type="PANTHER" id="PTHR20913:SF7">
    <property type="entry name" value="RE60063P"/>
    <property type="match status" value="1"/>
</dbReference>